<proteinExistence type="predicted"/>
<dbReference type="RefSeq" id="WP_073044636.1">
    <property type="nucleotide sequence ID" value="NZ_FQUO01000011.1"/>
</dbReference>
<keyword evidence="3" id="KW-1185">Reference proteome</keyword>
<gene>
    <name evidence="2" type="ORF">SAMN05444008_11199</name>
</gene>
<dbReference type="Proteomes" id="UP000184368">
    <property type="component" value="Unassembled WGS sequence"/>
</dbReference>
<evidence type="ECO:0000313" key="2">
    <source>
        <dbReference type="EMBL" id="SHF70906.1"/>
    </source>
</evidence>
<evidence type="ECO:0000256" key="1">
    <source>
        <dbReference type="SAM" id="SignalP"/>
    </source>
</evidence>
<feature type="chain" id="PRO_5012657559" description="TIGR03066 family protein" evidence="1">
    <location>
        <begin position="23"/>
        <end position="132"/>
    </location>
</feature>
<dbReference type="EMBL" id="FQUO01000011">
    <property type="protein sequence ID" value="SHF70906.1"/>
    <property type="molecule type" value="Genomic_DNA"/>
</dbReference>
<dbReference type="STRING" id="1302690.BUE76_19700"/>
<accession>A0A1M5DVF6</accession>
<protein>
    <recommendedName>
        <fullName evidence="4">TIGR03066 family protein</fullName>
    </recommendedName>
</protein>
<keyword evidence="1" id="KW-0732">Signal</keyword>
<evidence type="ECO:0008006" key="4">
    <source>
        <dbReference type="Google" id="ProtNLM"/>
    </source>
</evidence>
<sequence length="132" mass="14647">MKRITTIFAGLFFMLLSFSAKAQTAVKNDYFIGKWNVMIAGTPNGDATLLFDLTRKDNGVNGTISDSTGQTELSKIEKIEEPDDKSIVLYFHIEGYDVNLRLEKKDADKVEGSLMGMFDAKGERVKADAKAK</sequence>
<feature type="signal peptide" evidence="1">
    <location>
        <begin position="1"/>
        <end position="22"/>
    </location>
</feature>
<name>A0A1M5DVF6_9BACT</name>
<evidence type="ECO:0000313" key="3">
    <source>
        <dbReference type="Proteomes" id="UP000184368"/>
    </source>
</evidence>
<organism evidence="2 3">
    <name type="scientific">Cnuella takakiae</name>
    <dbReference type="NCBI Taxonomy" id="1302690"/>
    <lineage>
        <taxon>Bacteria</taxon>
        <taxon>Pseudomonadati</taxon>
        <taxon>Bacteroidota</taxon>
        <taxon>Chitinophagia</taxon>
        <taxon>Chitinophagales</taxon>
        <taxon>Chitinophagaceae</taxon>
        <taxon>Cnuella</taxon>
    </lineage>
</organism>
<dbReference type="AlphaFoldDB" id="A0A1M5DVF6"/>
<reference evidence="2 3" key="1">
    <citation type="submission" date="2016-11" db="EMBL/GenBank/DDBJ databases">
        <authorList>
            <person name="Jaros S."/>
            <person name="Januszkiewicz K."/>
            <person name="Wedrychowicz H."/>
        </authorList>
    </citation>
    <scope>NUCLEOTIDE SEQUENCE [LARGE SCALE GENOMIC DNA]</scope>
    <source>
        <strain evidence="2 3">DSM 26897</strain>
    </source>
</reference>
<dbReference type="OrthoDB" id="1100674at2"/>